<dbReference type="Gene3D" id="1.10.8.720">
    <property type="entry name" value="Region D6 of dynein motor"/>
    <property type="match status" value="1"/>
</dbReference>
<evidence type="ECO:0000256" key="6">
    <source>
        <dbReference type="ARBA" id="ARBA00022701"/>
    </source>
</evidence>
<evidence type="ECO:0000256" key="3">
    <source>
        <dbReference type="ARBA" id="ARBA00011655"/>
    </source>
</evidence>
<keyword evidence="10 14" id="KW-0175">Coiled coil</keyword>
<feature type="domain" description="AAA+ ATPase" evidence="15">
    <location>
        <begin position="632"/>
        <end position="798"/>
    </location>
</feature>
<dbReference type="GO" id="GO:0005524">
    <property type="term" value="F:ATP binding"/>
    <property type="evidence" value="ECO:0007669"/>
    <property type="project" value="UniProtKB-KW"/>
</dbReference>
<comment type="similarity">
    <text evidence="2">Belongs to the dynein heavy chain family.</text>
</comment>
<evidence type="ECO:0000256" key="1">
    <source>
        <dbReference type="ARBA" id="ARBA00004245"/>
    </source>
</evidence>
<evidence type="ECO:0000256" key="2">
    <source>
        <dbReference type="ARBA" id="ARBA00008887"/>
    </source>
</evidence>
<sequence length="1910" mass="216399">WIIFDGDVDPEWVENLNSVLDDNRLLTLPNGERLGLPPNVRIMFEVENLKEATLATVSRCGMVWFSEDVISFVMIVTNYLETLRHVPLDDVEEDAVPSARRAGTGAAEPHSTMLQTQTEVAAVIAPHFAEHSMVSRTFEFASKLEHIMDFTRMRVLNTLFSLLNKTTRNIVEYNAGHPDFPMSPDVLESYVTKRLVLSLVWSFAGDAKLDLRAKVGDFIRTLATVDLPAAAPGGSIIDYDVNIATGDWIAWQSRVPVIEIETHNVSSADVVIPTIDTVRHEEVLYSWLSEHKPLILCGPPGSGKTMTLFAALRKLPEMEVVGLNFSSATTPELILKTFEQYCEYKKTPNGVVLSPILMGRWLVLFCDEINLPATDKYGTQRVISFLRQLVEHGGYWRTSDKCWVRLERIQFVGACNPPTDPGRVPMSHRFLRHAPLVMVDYPGQISLMQIYGTFSRAMLKVVPSLRGFAEPLTSAMVEFFLMSQKRFTPDIQAHYIYSPRELTRWVRGIFEALKATDMLPLEGLVRIWAHEGLRLFQDRLVLDVERQWTDEALDGMAVKHFPNLNRAEALARPILFSNWLSKNYVPVQQQDLREFVKARLKVFYEEELDVPLVLFNDVLQHVLRIDRVFRQMQGHLLLIGVSGSGKTTLSRFVAWMNGLSVFQIKVHNKYSAADFDEDLRTVLRRVGCKGEKLAFIMDESNVLDSGFLERMNTLLANAEVPGLFEGDEYASLMTACKEGAQREGLILDSSEELYKWFTQQVMKNLHVVFTMNPPEGGLATRAATSPALFNRCVLDWFGDWSDQAFYQVGKEFTDILDLDSVKYIPPMEFPICYRDLPVSPTYRDAIINAFVFVHQSLYDVNAKLSKRQGRYNYVTPRHYLDFIKHYVRLFQEKRGDLEDQQRHLNVGLDKLRDTVVKVEELRISLAIKREELEAKNTQAEEKLKKMVADQQEAEKKKTASLEIQQAIAKQNVVIEERRKIVMADLANAEPAVVEAQRSVSSIKKQHLTEVRAMGNPPEAVKMAMESVCILLGNKVESWKTVQAIIRRDDFIANIVNYDTDKMTKRIRDDVQNSYLTNPNFNFEAVNRASKACGPLVQWVIAQVKYADILERVGPLRQEVSQLESSAEETKSNAANIEKMIRGLEDSIAKYKDEYAILISETQALKSEMERVKSRVERSVRLLENLSSERTRWESSSASFEFQMETIVGDVLISAAFLAYGGYFDQQYRQMLLETWTSHLRKANVKFKQELSLPEYLSTADERLAWNSNALPSDDLCTENAIMIKRFNRYPLIIDPSGQATAFLLNEHRDRKITVTSFLDDSFLKVLESALRFGNPLLVQDVENLDPILNAVLNKELRRTGGRVLIRLGGQDIDFSPSFTLFLSTRDPRVTFVNFTVTRGSLQSQCLHQVLKAERPDTDQKRTDLVKLQGEFQLKLRHLEKSLLQALNASEGNILDDDKVIATLERLKQEAAEVTRKVEETDIIAQEVESVTAVYTPLAQICSAIFFVTEQLSLLNHFYQFSLNFFMDIFQYVLHNNPSLKDVTDHTVRLEILLRDLLRVSYQRASRALLHEDHITFAVLLAKIKIRGAGGPLLDEAEYDFFVGGGEAIQKRAMDRAVAKIVGDAEALRAVELSGLPAFKSVELDIVANAGRWQAFMADNAAELHAPVCWADSPDANDVVIKAFRQVLVIKCFRPDRILPATSAFVEAVFGTTFTAQPELNLPSIVFDEVKASNPIAMCSIPGHDASYRVENLAVESKAKMSSVAMGSAEGFTLADNAISSAIKRGTWVLLKNVHLAPAWLGQLEKRLHSLKPHPAFRLFLTMETNPNVPGNLLRHSRVLMFEPSPGLKANLHETLRSIPAARLSAEPSERVRLYFLLAWLHAVVQERLRYSPLGWTKAYEFNDSDLDMAL</sequence>
<evidence type="ECO:0000313" key="16">
    <source>
        <dbReference type="EMBL" id="RKO89574.1"/>
    </source>
</evidence>
<dbReference type="CDD" id="cd00009">
    <property type="entry name" value="AAA"/>
    <property type="match status" value="2"/>
</dbReference>
<keyword evidence="17" id="KW-1185">Reference proteome</keyword>
<dbReference type="PANTHER" id="PTHR46532:SF13">
    <property type="entry name" value="CYTOPLASMIC DYNEIN 1 HEAVY CHAIN 1"/>
    <property type="match status" value="1"/>
</dbReference>
<dbReference type="InterPro" id="IPR035706">
    <property type="entry name" value="AAA_9"/>
</dbReference>
<feature type="non-terminal residue" evidence="16">
    <location>
        <position position="1"/>
    </location>
</feature>
<dbReference type="SUPFAM" id="SSF52540">
    <property type="entry name" value="P-loop containing nucleoside triphosphate hydrolases"/>
    <property type="match status" value="2"/>
</dbReference>
<dbReference type="Gene3D" id="1.10.8.1220">
    <property type="match status" value="1"/>
</dbReference>
<dbReference type="Pfam" id="PF12777">
    <property type="entry name" value="MT"/>
    <property type="match status" value="1"/>
</dbReference>
<dbReference type="FunFam" id="1.20.920.20:FF:000002">
    <property type="entry name" value="Cytoplasmic dynein 1 heavy chain"/>
    <property type="match status" value="1"/>
</dbReference>
<dbReference type="FunFam" id="3.40.50.300:FF:000122">
    <property type="entry name" value="Cytoplasmic dynein 1 heavy chain"/>
    <property type="match status" value="1"/>
</dbReference>
<keyword evidence="6" id="KW-0493">Microtubule</keyword>
<dbReference type="Gene3D" id="1.10.472.130">
    <property type="match status" value="1"/>
</dbReference>
<feature type="coiled-coil region" evidence="14">
    <location>
        <begin position="1119"/>
        <end position="1188"/>
    </location>
</feature>
<feature type="domain" description="AAA+ ATPase" evidence="15">
    <location>
        <begin position="290"/>
        <end position="440"/>
    </location>
</feature>
<organism evidence="16 17">
    <name type="scientific">Blyttiomyces helicus</name>
    <dbReference type="NCBI Taxonomy" id="388810"/>
    <lineage>
        <taxon>Eukaryota</taxon>
        <taxon>Fungi</taxon>
        <taxon>Fungi incertae sedis</taxon>
        <taxon>Chytridiomycota</taxon>
        <taxon>Chytridiomycota incertae sedis</taxon>
        <taxon>Chytridiomycetes</taxon>
        <taxon>Chytridiomycetes incertae sedis</taxon>
        <taxon>Blyttiomyces</taxon>
    </lineage>
</organism>
<dbReference type="OrthoDB" id="447173at2759"/>
<dbReference type="GO" id="GO:0051959">
    <property type="term" value="F:dynein light intermediate chain binding"/>
    <property type="evidence" value="ECO:0007669"/>
    <property type="project" value="InterPro"/>
</dbReference>
<dbReference type="InterPro" id="IPR003593">
    <property type="entry name" value="AAA+_ATPase"/>
</dbReference>
<evidence type="ECO:0000256" key="7">
    <source>
        <dbReference type="ARBA" id="ARBA00022741"/>
    </source>
</evidence>
<keyword evidence="8" id="KW-0067">ATP-binding</keyword>
<dbReference type="InterPro" id="IPR024317">
    <property type="entry name" value="Dynein_heavy_chain_D4_dom"/>
</dbReference>
<dbReference type="GO" id="GO:0008569">
    <property type="term" value="F:minus-end-directed microtubule motor activity"/>
    <property type="evidence" value="ECO:0007669"/>
    <property type="project" value="InterPro"/>
</dbReference>
<reference evidence="17" key="1">
    <citation type="journal article" date="2018" name="Nat. Microbiol.">
        <title>Leveraging single-cell genomics to expand the fungal tree of life.</title>
        <authorList>
            <person name="Ahrendt S.R."/>
            <person name="Quandt C.A."/>
            <person name="Ciobanu D."/>
            <person name="Clum A."/>
            <person name="Salamov A."/>
            <person name="Andreopoulos B."/>
            <person name="Cheng J.F."/>
            <person name="Woyke T."/>
            <person name="Pelin A."/>
            <person name="Henrissat B."/>
            <person name="Reynolds N.K."/>
            <person name="Benny G.L."/>
            <person name="Smith M.E."/>
            <person name="James T.Y."/>
            <person name="Grigoriev I.V."/>
        </authorList>
    </citation>
    <scope>NUCLEOTIDE SEQUENCE [LARGE SCALE GENOMIC DNA]</scope>
</reference>
<dbReference type="Gene3D" id="1.20.920.30">
    <property type="match status" value="1"/>
</dbReference>
<evidence type="ECO:0000256" key="4">
    <source>
        <dbReference type="ARBA" id="ARBA00022197"/>
    </source>
</evidence>
<dbReference type="GO" id="GO:0005858">
    <property type="term" value="C:axonemal dynein complex"/>
    <property type="evidence" value="ECO:0007669"/>
    <property type="project" value="TreeGrafter"/>
</dbReference>
<dbReference type="Pfam" id="PF22597">
    <property type="entry name" value="DYN_lid"/>
    <property type="match status" value="1"/>
</dbReference>
<evidence type="ECO:0000256" key="13">
    <source>
        <dbReference type="ARBA" id="ARBA00033439"/>
    </source>
</evidence>
<dbReference type="GO" id="GO:0007018">
    <property type="term" value="P:microtubule-based movement"/>
    <property type="evidence" value="ECO:0007669"/>
    <property type="project" value="InterPro"/>
</dbReference>
<dbReference type="PANTHER" id="PTHR46532">
    <property type="entry name" value="MALE FERTILITY FACTOR KL5"/>
    <property type="match status" value="1"/>
</dbReference>
<dbReference type="InterPro" id="IPR041658">
    <property type="entry name" value="AAA_lid_11"/>
</dbReference>
<keyword evidence="11" id="KW-0505">Motor protein</keyword>
<dbReference type="InterPro" id="IPR041466">
    <property type="entry name" value="Dynein_AAA5_ext"/>
</dbReference>
<comment type="subunit">
    <text evidence="3">Consists of at least two heavy chains and a number of intermediate and light chains.</text>
</comment>
<dbReference type="Pfam" id="PF18198">
    <property type="entry name" value="AAA_lid_11"/>
    <property type="match status" value="1"/>
</dbReference>
<keyword evidence="12" id="KW-0206">Cytoskeleton</keyword>
<dbReference type="Pfam" id="PF17852">
    <property type="entry name" value="Dynein_AAA_lid"/>
    <property type="match status" value="1"/>
</dbReference>
<dbReference type="EMBL" id="KZ996010">
    <property type="protein sequence ID" value="RKO89574.1"/>
    <property type="molecule type" value="Genomic_DNA"/>
</dbReference>
<dbReference type="FunFam" id="1.20.920.30:FF:000001">
    <property type="entry name" value="Cytoplasmic dynein heavy chain 1"/>
    <property type="match status" value="1"/>
</dbReference>
<dbReference type="GO" id="GO:0005874">
    <property type="term" value="C:microtubule"/>
    <property type="evidence" value="ECO:0007669"/>
    <property type="project" value="UniProtKB-KW"/>
</dbReference>
<protein>
    <recommendedName>
        <fullName evidence="4">Dynein heavy chain, cytoplasmic</fullName>
    </recommendedName>
    <alternativeName>
        <fullName evidence="13">Dynein heavy chain, cytosolic</fullName>
    </alternativeName>
</protein>
<name>A0A4P9WAT7_9FUNG</name>
<dbReference type="InterPro" id="IPR026983">
    <property type="entry name" value="DHC"/>
</dbReference>
<dbReference type="Pfam" id="PF12781">
    <property type="entry name" value="AAA_9"/>
    <property type="match status" value="1"/>
</dbReference>
<evidence type="ECO:0000256" key="10">
    <source>
        <dbReference type="ARBA" id="ARBA00023054"/>
    </source>
</evidence>
<dbReference type="Pfam" id="PF03028">
    <property type="entry name" value="Dynein_heavy"/>
    <property type="match status" value="1"/>
</dbReference>
<dbReference type="GO" id="GO:0045505">
    <property type="term" value="F:dynein intermediate chain binding"/>
    <property type="evidence" value="ECO:0007669"/>
    <property type="project" value="InterPro"/>
</dbReference>
<dbReference type="SMART" id="SM00382">
    <property type="entry name" value="AAA"/>
    <property type="match status" value="2"/>
</dbReference>
<dbReference type="FunFam" id="1.10.8.1220:FF:000002">
    <property type="entry name" value="cytoplasmic dynein 1 heavy chain 1-like"/>
    <property type="match status" value="1"/>
</dbReference>
<gene>
    <name evidence="16" type="ORF">BDK51DRAFT_33837</name>
</gene>
<feature type="coiled-coil region" evidence="14">
    <location>
        <begin position="918"/>
        <end position="956"/>
    </location>
</feature>
<dbReference type="Proteomes" id="UP000269721">
    <property type="component" value="Unassembled WGS sequence"/>
</dbReference>
<evidence type="ECO:0000256" key="5">
    <source>
        <dbReference type="ARBA" id="ARBA00022490"/>
    </source>
</evidence>
<dbReference type="Pfam" id="PF12775">
    <property type="entry name" value="AAA_7"/>
    <property type="match status" value="1"/>
</dbReference>
<evidence type="ECO:0000256" key="8">
    <source>
        <dbReference type="ARBA" id="ARBA00022840"/>
    </source>
</evidence>
<evidence type="ECO:0000256" key="12">
    <source>
        <dbReference type="ARBA" id="ARBA00023212"/>
    </source>
</evidence>
<dbReference type="InterPro" id="IPR054354">
    <property type="entry name" value="DYNC2H1-like_lid"/>
</dbReference>
<dbReference type="InterPro" id="IPR004273">
    <property type="entry name" value="Dynein_heavy_D6_P-loop"/>
</dbReference>
<dbReference type="InterPro" id="IPR024743">
    <property type="entry name" value="Dynein_HC_stalk"/>
</dbReference>
<evidence type="ECO:0000256" key="9">
    <source>
        <dbReference type="ARBA" id="ARBA00023017"/>
    </source>
</evidence>
<accession>A0A4P9WAT7</accession>
<comment type="subcellular location">
    <subcellularLocation>
        <location evidence="1">Cytoplasm</location>
        <location evidence="1">Cytoskeleton</location>
    </subcellularLocation>
</comment>
<dbReference type="Pfam" id="PF12780">
    <property type="entry name" value="AAA_8"/>
    <property type="match status" value="1"/>
</dbReference>
<dbReference type="Gene3D" id="3.40.50.300">
    <property type="entry name" value="P-loop containing nucleotide triphosphate hydrolases"/>
    <property type="match status" value="4"/>
</dbReference>
<dbReference type="InterPro" id="IPR042219">
    <property type="entry name" value="AAA_lid_11_sf"/>
</dbReference>
<proteinExistence type="inferred from homology"/>
<dbReference type="FunFam" id="1.10.472.130:FF:000002">
    <property type="entry name" value="Cytoplasmic dynein heavy chain 1"/>
    <property type="match status" value="1"/>
</dbReference>
<evidence type="ECO:0000256" key="14">
    <source>
        <dbReference type="SAM" id="Coils"/>
    </source>
</evidence>
<keyword evidence="7" id="KW-0547">Nucleotide-binding</keyword>
<dbReference type="InterPro" id="IPR027417">
    <property type="entry name" value="P-loop_NTPase"/>
</dbReference>
<keyword evidence="9" id="KW-0243">Dynein</keyword>
<evidence type="ECO:0000256" key="11">
    <source>
        <dbReference type="ARBA" id="ARBA00023175"/>
    </source>
</evidence>
<evidence type="ECO:0000313" key="17">
    <source>
        <dbReference type="Proteomes" id="UP000269721"/>
    </source>
</evidence>
<dbReference type="Gene3D" id="6.10.140.1060">
    <property type="match status" value="1"/>
</dbReference>
<evidence type="ECO:0000259" key="15">
    <source>
        <dbReference type="SMART" id="SM00382"/>
    </source>
</evidence>
<dbReference type="Gene3D" id="1.20.920.20">
    <property type="match status" value="2"/>
</dbReference>
<keyword evidence="5" id="KW-0963">Cytoplasm</keyword>
<feature type="non-terminal residue" evidence="16">
    <location>
        <position position="1910"/>
    </location>
</feature>
<dbReference type="FunFam" id="3.40.50.300:FF:000373">
    <property type="entry name" value="Cytoplasmic dynein heavy chain 2"/>
    <property type="match status" value="1"/>
</dbReference>